<dbReference type="RefSeq" id="WP_022076127.1">
    <property type="nucleotide sequence ID" value="NZ_JACOPE010000001.1"/>
</dbReference>
<organism evidence="2 3">
    <name type="scientific">Ruminococcus hominis</name>
    <dbReference type="NCBI Taxonomy" id="2763065"/>
    <lineage>
        <taxon>Bacteria</taxon>
        <taxon>Bacillati</taxon>
        <taxon>Bacillota</taxon>
        <taxon>Clostridia</taxon>
        <taxon>Eubacteriales</taxon>
        <taxon>Oscillospiraceae</taxon>
        <taxon>Ruminococcus</taxon>
    </lineage>
</organism>
<gene>
    <name evidence="2" type="ORF">H8S40_06105</name>
</gene>
<keyword evidence="1" id="KW-0812">Transmembrane</keyword>
<comment type="caution">
    <text evidence="2">The sequence shown here is derived from an EMBL/GenBank/DDBJ whole genome shotgun (WGS) entry which is preliminary data.</text>
</comment>
<dbReference type="Pfam" id="PF12685">
    <property type="entry name" value="SpoIIIAH"/>
    <property type="match status" value="1"/>
</dbReference>
<dbReference type="EMBL" id="JACOPE010000001">
    <property type="protein sequence ID" value="MBC5683141.1"/>
    <property type="molecule type" value="Genomic_DNA"/>
</dbReference>
<evidence type="ECO:0000256" key="1">
    <source>
        <dbReference type="SAM" id="Phobius"/>
    </source>
</evidence>
<dbReference type="InterPro" id="IPR038503">
    <property type="entry name" value="SpoIIIAH_sf"/>
</dbReference>
<feature type="transmembrane region" description="Helical" evidence="1">
    <location>
        <begin position="9"/>
        <end position="27"/>
    </location>
</feature>
<keyword evidence="1" id="KW-1133">Transmembrane helix</keyword>
<sequence>MKQIFKKNQIIITTLAVMIAIAGYLNYSGKLFGETKSGTEETNADMANKELLDISEDDLGNNEIASNDSDVEGTPGEAVLTSGSMESTVAQAKISREQVRSENKEMLQSIIDSTTVSEEEKQDAIAQMLKMTELSEQEMAIETLMSSKGFSDAVVNLTEDSADIVVNAAELTDANRAQIEDIVTRKTEIAPENIVISPIHASE</sequence>
<name>A0ABR7G6T0_9FIRM</name>
<dbReference type="InterPro" id="IPR024232">
    <property type="entry name" value="SpoIIIAH"/>
</dbReference>
<accession>A0ABR7G6T0</accession>
<dbReference type="Proteomes" id="UP000631576">
    <property type="component" value="Unassembled WGS sequence"/>
</dbReference>
<keyword evidence="3" id="KW-1185">Reference proteome</keyword>
<evidence type="ECO:0000313" key="2">
    <source>
        <dbReference type="EMBL" id="MBC5683141.1"/>
    </source>
</evidence>
<protein>
    <submittedName>
        <fullName evidence="2">SpoIIIAH-like family protein</fullName>
    </submittedName>
</protein>
<dbReference type="Gene3D" id="1.10.287.4300">
    <property type="entry name" value="Stage III sporulation protein AH-like"/>
    <property type="match status" value="1"/>
</dbReference>
<reference evidence="2 3" key="1">
    <citation type="submission" date="2020-08" db="EMBL/GenBank/DDBJ databases">
        <title>Genome public.</title>
        <authorList>
            <person name="Liu C."/>
            <person name="Sun Q."/>
        </authorList>
    </citation>
    <scope>NUCLEOTIDE SEQUENCE [LARGE SCALE GENOMIC DNA]</scope>
    <source>
        <strain evidence="2 3">NSJ-13</strain>
    </source>
</reference>
<evidence type="ECO:0000313" key="3">
    <source>
        <dbReference type="Proteomes" id="UP000631576"/>
    </source>
</evidence>
<proteinExistence type="predicted"/>
<keyword evidence="1" id="KW-0472">Membrane</keyword>